<dbReference type="EnsemblMetazoa" id="G22578.1">
    <property type="protein sequence ID" value="G22578.1:cds"/>
    <property type="gene ID" value="G22578"/>
</dbReference>
<reference evidence="8" key="1">
    <citation type="submission" date="2022-08" db="UniProtKB">
        <authorList>
            <consortium name="EnsemblMetazoa"/>
        </authorList>
    </citation>
    <scope>IDENTIFICATION</scope>
    <source>
        <strain evidence="8">05x7-T-G4-1.051#20</strain>
    </source>
</reference>
<evidence type="ECO:0000256" key="2">
    <source>
        <dbReference type="ARBA" id="ARBA00004286"/>
    </source>
</evidence>
<feature type="region of interest" description="Disordered" evidence="6">
    <location>
        <begin position="435"/>
        <end position="505"/>
    </location>
</feature>
<evidence type="ECO:0000313" key="8">
    <source>
        <dbReference type="EnsemblMetazoa" id="G22578.1:cds"/>
    </source>
</evidence>
<evidence type="ECO:0000256" key="1">
    <source>
        <dbReference type="ARBA" id="ARBA00004123"/>
    </source>
</evidence>
<dbReference type="SUPFAM" id="SSF47113">
    <property type="entry name" value="Histone-fold"/>
    <property type="match status" value="1"/>
</dbReference>
<feature type="compositionally biased region" description="Polar residues" evidence="6">
    <location>
        <begin position="243"/>
        <end position="260"/>
    </location>
</feature>
<dbReference type="AlphaFoldDB" id="A0A8W8K617"/>
<feature type="region of interest" description="Disordered" evidence="6">
    <location>
        <begin position="89"/>
        <end position="137"/>
    </location>
</feature>
<feature type="compositionally biased region" description="Polar residues" evidence="6">
    <location>
        <begin position="202"/>
        <end position="222"/>
    </location>
</feature>
<dbReference type="InterPro" id="IPR009072">
    <property type="entry name" value="Histone-fold"/>
</dbReference>
<dbReference type="GO" id="GO:0007059">
    <property type="term" value="P:chromosome segregation"/>
    <property type="evidence" value="ECO:0007669"/>
    <property type="project" value="TreeGrafter"/>
</dbReference>
<feature type="compositionally biased region" description="Low complexity" evidence="6">
    <location>
        <begin position="368"/>
        <end position="379"/>
    </location>
</feature>
<evidence type="ECO:0000259" key="7">
    <source>
        <dbReference type="Pfam" id="PF15511"/>
    </source>
</evidence>
<dbReference type="InterPro" id="IPR035425">
    <property type="entry name" value="CENP-T/H4_C"/>
</dbReference>
<dbReference type="EnsemblMetazoa" id="G22578.2">
    <property type="protein sequence ID" value="G22578.2:cds"/>
    <property type="gene ID" value="G22578"/>
</dbReference>
<evidence type="ECO:0000256" key="3">
    <source>
        <dbReference type="ARBA" id="ARBA00010137"/>
    </source>
</evidence>
<feature type="compositionally biased region" description="Polar residues" evidence="6">
    <location>
        <begin position="446"/>
        <end position="460"/>
    </location>
</feature>
<evidence type="ECO:0000256" key="5">
    <source>
        <dbReference type="ARBA" id="ARBA00023242"/>
    </source>
</evidence>
<sequence length="792" mass="90004">MEKDTPRTLIQGLINASQTNETKRPVRKRQVSKTPEVDNRLSRSLPSAEIGLGKREEDIPRTNNRKYHFNEMEKDLDTPRTLIQGLINAAQTNETERPVRKRRISRTPEVDTRLSRSLPPADISLGQGSEDIPINVTEDSTPKKRKFAGMRRESLVDSVRRKRFHFQNSEPSMTLPNSPNKIAMDNSSGEPWRKSPRLASQMEIQSSTTELSSFTSNASQPRNLKRKREKPKFIFSVEKDSSKTSQQGEEAYSLRSSPVKQTPKRTSPRKQSNSLHRLISSQVEQTAPRTPPQKQPKSTSDIMPSPVKQITPRTSPRKQLKSVDSPRSFRVKPTTPRSSPRTQPKSVQKQQHFSFTKSASVLSTPQRTTPVSSNVTTPSRILTSTPRRVQPIAFNDENFSIAMENISPKRKSLRPDNDEIASFSNRSSLSILRSSARMSDNDNDENLINSPRKNNTSFSRKTPEETTESLSRRILNEDPEESFIGTPNTHVNQDETPRTPNRHLRSVDFNRVKQSTQKTPTQTEMKSPSRINVTPISQRNARRLAASQTQNIVDRTMPSGSKTGDNERPMHGMPGRDTVMTPAFERTALGPRHSSPVSRTQHITLTGDENLPDVSMIERQEKTFYQDDLDRTEQYRLKTPHLGPPRLHVPTPSDTPVPQPLVTQPVKDKQTNRSKATKKPRVKVQSLTLPAVTIRQTFNHFCKMRVDKDTLPELVKITDEYFDRVAQDLEAFAHHAGRKTIDERDAELLLKRQKIITNTTSLTHLVEKYLPMELRQEIIPMARSGNKIFPGN</sequence>
<dbReference type="GO" id="GO:0003677">
    <property type="term" value="F:DNA binding"/>
    <property type="evidence" value="ECO:0007669"/>
    <property type="project" value="InterPro"/>
</dbReference>
<dbReference type="PANTHER" id="PTHR46904:SF1">
    <property type="entry name" value="CENTROMERE PROTEIN T"/>
    <property type="match status" value="1"/>
</dbReference>
<dbReference type="GO" id="GO:0000776">
    <property type="term" value="C:kinetochore"/>
    <property type="evidence" value="ECO:0007669"/>
    <property type="project" value="InterPro"/>
</dbReference>
<comment type="similarity">
    <text evidence="3">Belongs to the CENP-T/CNN1 family.</text>
</comment>
<organism evidence="8 9">
    <name type="scientific">Magallana gigas</name>
    <name type="common">Pacific oyster</name>
    <name type="synonym">Crassostrea gigas</name>
    <dbReference type="NCBI Taxonomy" id="29159"/>
    <lineage>
        <taxon>Eukaryota</taxon>
        <taxon>Metazoa</taxon>
        <taxon>Spiralia</taxon>
        <taxon>Lophotrochozoa</taxon>
        <taxon>Mollusca</taxon>
        <taxon>Bivalvia</taxon>
        <taxon>Autobranchia</taxon>
        <taxon>Pteriomorphia</taxon>
        <taxon>Ostreida</taxon>
        <taxon>Ostreoidea</taxon>
        <taxon>Ostreidae</taxon>
        <taxon>Magallana</taxon>
    </lineage>
</organism>
<dbReference type="GO" id="GO:0005634">
    <property type="term" value="C:nucleus"/>
    <property type="evidence" value="ECO:0007669"/>
    <property type="project" value="UniProtKB-SubCell"/>
</dbReference>
<feature type="compositionally biased region" description="Polar residues" evidence="6">
    <location>
        <begin position="269"/>
        <end position="288"/>
    </location>
</feature>
<accession>A0A8W8K617</accession>
<evidence type="ECO:0000256" key="4">
    <source>
        <dbReference type="ARBA" id="ARBA00022454"/>
    </source>
</evidence>
<feature type="region of interest" description="Disordered" evidence="6">
    <location>
        <begin position="638"/>
        <end position="680"/>
    </location>
</feature>
<keyword evidence="4" id="KW-0158">Chromosome</keyword>
<feature type="compositionally biased region" description="Polar residues" evidence="6">
    <location>
        <begin position="166"/>
        <end position="189"/>
    </location>
</feature>
<comment type="subcellular location">
    <subcellularLocation>
        <location evidence="2">Chromosome</location>
    </subcellularLocation>
    <subcellularLocation>
        <location evidence="1">Nucleus</location>
    </subcellularLocation>
</comment>
<dbReference type="GO" id="GO:0051382">
    <property type="term" value="P:kinetochore assembly"/>
    <property type="evidence" value="ECO:0007669"/>
    <property type="project" value="InterPro"/>
</dbReference>
<feature type="region of interest" description="Disordered" evidence="6">
    <location>
        <begin position="555"/>
        <end position="575"/>
    </location>
</feature>
<evidence type="ECO:0000256" key="6">
    <source>
        <dbReference type="SAM" id="MobiDB-lite"/>
    </source>
</evidence>
<dbReference type="GO" id="GO:0000278">
    <property type="term" value="P:mitotic cell cycle"/>
    <property type="evidence" value="ECO:0007669"/>
    <property type="project" value="TreeGrafter"/>
</dbReference>
<dbReference type="Pfam" id="PF15511">
    <property type="entry name" value="CENP-T_C"/>
    <property type="match status" value="1"/>
</dbReference>
<feature type="domain" description="CENP-T/Histone H4 histone fold" evidence="7">
    <location>
        <begin position="689"/>
        <end position="783"/>
    </location>
</feature>
<protein>
    <recommendedName>
        <fullName evidence="7">CENP-T/Histone H4 histone fold domain-containing protein</fullName>
    </recommendedName>
</protein>
<dbReference type="CDD" id="cd22920">
    <property type="entry name" value="HFD_CENP-T"/>
    <property type="match status" value="1"/>
</dbReference>
<name>A0A8W8K617_MAGGI</name>
<dbReference type="PANTHER" id="PTHR46904">
    <property type="entry name" value="CENTROMERE PROTEIN T"/>
    <property type="match status" value="1"/>
</dbReference>
<feature type="compositionally biased region" description="Polar residues" evidence="6">
    <location>
        <begin position="343"/>
        <end position="367"/>
    </location>
</feature>
<dbReference type="Gene3D" id="1.10.20.10">
    <property type="entry name" value="Histone, subunit A"/>
    <property type="match status" value="1"/>
</dbReference>
<keyword evidence="5" id="KW-0539">Nucleus</keyword>
<feature type="region of interest" description="Disordered" evidence="6">
    <location>
        <begin position="1"/>
        <end position="67"/>
    </location>
</feature>
<feature type="region of interest" description="Disordered" evidence="6">
    <location>
        <begin position="164"/>
        <end position="379"/>
    </location>
</feature>
<feature type="compositionally biased region" description="Low complexity" evidence="6">
    <location>
        <begin position="333"/>
        <end position="342"/>
    </location>
</feature>
<keyword evidence="9" id="KW-1185">Reference proteome</keyword>
<dbReference type="InterPro" id="IPR028255">
    <property type="entry name" value="CENP-T"/>
</dbReference>
<evidence type="ECO:0000313" key="9">
    <source>
        <dbReference type="Proteomes" id="UP000005408"/>
    </source>
</evidence>
<proteinExistence type="inferred from homology"/>
<dbReference type="GO" id="GO:0046982">
    <property type="term" value="F:protein heterodimerization activity"/>
    <property type="evidence" value="ECO:0007669"/>
    <property type="project" value="InterPro"/>
</dbReference>
<dbReference type="Proteomes" id="UP000005408">
    <property type="component" value="Unassembled WGS sequence"/>
</dbReference>